<keyword evidence="2" id="KW-1185">Reference proteome</keyword>
<organism evidence="1 2">
    <name type="scientific">Panacibacter microcysteis</name>
    <dbReference type="NCBI Taxonomy" id="2793269"/>
    <lineage>
        <taxon>Bacteria</taxon>
        <taxon>Pseudomonadati</taxon>
        <taxon>Bacteroidota</taxon>
        <taxon>Chitinophagia</taxon>
        <taxon>Chitinophagales</taxon>
        <taxon>Chitinophagaceae</taxon>
        <taxon>Panacibacter</taxon>
    </lineage>
</organism>
<accession>A0A931E3A0</accession>
<reference evidence="1" key="1">
    <citation type="submission" date="2020-11" db="EMBL/GenBank/DDBJ databases">
        <title>Bacterial whole genome sequence for Panacibacter sp. DH6.</title>
        <authorList>
            <person name="Le V."/>
            <person name="Ko S."/>
            <person name="Ahn C.-Y."/>
            <person name="Oh H.-M."/>
        </authorList>
    </citation>
    <scope>NUCLEOTIDE SEQUENCE</scope>
    <source>
        <strain evidence="1">DH6</strain>
    </source>
</reference>
<comment type="caution">
    <text evidence="1">The sequence shown here is derived from an EMBL/GenBank/DDBJ whole genome shotgun (WGS) entry which is preliminary data.</text>
</comment>
<evidence type="ECO:0000313" key="1">
    <source>
        <dbReference type="EMBL" id="MBG9377797.1"/>
    </source>
</evidence>
<dbReference type="RefSeq" id="WP_196991865.1">
    <property type="nucleotide sequence ID" value="NZ_JADWYR010000002.1"/>
</dbReference>
<sequence length="93" mass="10257">MNNPTIFQVKFSIHIAQNDCELSALIRPGTNHQQFHVLTLQPCMHKAIASVISDFAIEKQPSQNGFVWVHASSSVTSPLVAAIGAAIDKRLYR</sequence>
<dbReference type="Proteomes" id="UP000628448">
    <property type="component" value="Unassembled WGS sequence"/>
</dbReference>
<name>A0A931E3A0_9BACT</name>
<proteinExistence type="predicted"/>
<dbReference type="EMBL" id="JADWYR010000002">
    <property type="protein sequence ID" value="MBG9377797.1"/>
    <property type="molecule type" value="Genomic_DNA"/>
</dbReference>
<evidence type="ECO:0000313" key="2">
    <source>
        <dbReference type="Proteomes" id="UP000628448"/>
    </source>
</evidence>
<protein>
    <submittedName>
        <fullName evidence="1">Uncharacterized protein</fullName>
    </submittedName>
</protein>
<dbReference type="AlphaFoldDB" id="A0A931E3A0"/>
<gene>
    <name evidence="1" type="ORF">I5907_16270</name>
</gene>